<dbReference type="KEGG" id="afy:BW247_00515"/>
<proteinExistence type="predicted"/>
<keyword evidence="2" id="KW-1185">Reference proteome</keyword>
<evidence type="ECO:0000313" key="1">
    <source>
        <dbReference type="EMBL" id="APZ41762.1"/>
    </source>
</evidence>
<reference evidence="1 2" key="1">
    <citation type="submission" date="2017-01" db="EMBL/GenBank/DDBJ databases">
        <title>Draft sequence of Acidihalobacter ferrooxidans strain DSM 14175 (strain V8).</title>
        <authorList>
            <person name="Khaleque H.N."/>
            <person name="Ramsay J.P."/>
            <person name="Murphy R.J.T."/>
            <person name="Kaksonen A.H."/>
            <person name="Boxall N.J."/>
            <person name="Watkin E.L.J."/>
        </authorList>
    </citation>
    <scope>NUCLEOTIDE SEQUENCE [LARGE SCALE GENOMIC DNA]</scope>
    <source>
        <strain evidence="1 2">V8</strain>
    </source>
</reference>
<dbReference type="AlphaFoldDB" id="A0A1P8UD25"/>
<dbReference type="Proteomes" id="UP000243807">
    <property type="component" value="Chromosome"/>
</dbReference>
<organism evidence="1 2">
    <name type="scientific">Acidihalobacter ferrooxydans</name>
    <dbReference type="NCBI Taxonomy" id="1765967"/>
    <lineage>
        <taxon>Bacteria</taxon>
        <taxon>Pseudomonadati</taxon>
        <taxon>Pseudomonadota</taxon>
        <taxon>Gammaproteobacteria</taxon>
        <taxon>Chromatiales</taxon>
        <taxon>Ectothiorhodospiraceae</taxon>
        <taxon>Acidihalobacter</taxon>
    </lineage>
</organism>
<evidence type="ECO:0000313" key="2">
    <source>
        <dbReference type="Proteomes" id="UP000243807"/>
    </source>
</evidence>
<dbReference type="OrthoDB" id="5785952at2"/>
<accession>A0A1P8UD25</accession>
<gene>
    <name evidence="1" type="ORF">BW247_00515</name>
</gene>
<sequence length="75" mass="8447">MEVQRRDDQHIVIDIDIKTAEKLYGAINGRTVDMTNAAIDFASLMQEACYAARDDFHQPPHAFDAQAPHHPIAED</sequence>
<protein>
    <submittedName>
        <fullName evidence="1">Uncharacterized protein</fullName>
    </submittedName>
</protein>
<name>A0A1P8UD25_9GAMM</name>
<dbReference type="RefSeq" id="WP_076835109.1">
    <property type="nucleotide sequence ID" value="NZ_CP019434.1"/>
</dbReference>
<dbReference type="STRING" id="1765967.BW247_00515"/>
<dbReference type="EMBL" id="CP019434">
    <property type="protein sequence ID" value="APZ41762.1"/>
    <property type="molecule type" value="Genomic_DNA"/>
</dbReference>